<name>A0A6I9PD98_9TELE</name>
<dbReference type="InterPro" id="IPR002035">
    <property type="entry name" value="VWF_A"/>
</dbReference>
<keyword evidence="5" id="KW-0325">Glycoprotein</keyword>
<dbReference type="GO" id="GO:0005576">
    <property type="term" value="C:extracellular region"/>
    <property type="evidence" value="ECO:0007669"/>
    <property type="project" value="UniProtKB-SubCell"/>
</dbReference>
<dbReference type="PANTHER" id="PTHR24020">
    <property type="entry name" value="COLLAGEN ALPHA"/>
    <property type="match status" value="1"/>
</dbReference>
<dbReference type="CDD" id="cd01450">
    <property type="entry name" value="vWFA_subfamily_ECM"/>
    <property type="match status" value="1"/>
</dbReference>
<dbReference type="FunFam" id="3.40.50.410:FF:000004">
    <property type="entry name" value="collagen alpha-6(VI) chain"/>
    <property type="match status" value="2"/>
</dbReference>
<gene>
    <name evidence="9" type="primary">LOC104959541</name>
</gene>
<evidence type="ECO:0000259" key="7">
    <source>
        <dbReference type="PROSITE" id="PS50234"/>
    </source>
</evidence>
<dbReference type="GeneID" id="104959541"/>
<dbReference type="PANTHER" id="PTHR24020:SF84">
    <property type="entry name" value="VWFA DOMAIN-CONTAINING PROTEIN"/>
    <property type="match status" value="1"/>
</dbReference>
<dbReference type="PRINTS" id="PR00453">
    <property type="entry name" value="VWFADOMAIN"/>
</dbReference>
<keyword evidence="2" id="KW-0964">Secreted</keyword>
<keyword evidence="8" id="KW-1185">Reference proteome</keyword>
<evidence type="ECO:0000256" key="5">
    <source>
        <dbReference type="ARBA" id="ARBA00023180"/>
    </source>
</evidence>
<feature type="domain" description="VWFA" evidence="7">
    <location>
        <begin position="5"/>
        <end position="174"/>
    </location>
</feature>
<dbReference type="RefSeq" id="XP_010785745.1">
    <property type="nucleotide sequence ID" value="XM_010787443.1"/>
</dbReference>
<evidence type="ECO:0000256" key="6">
    <source>
        <dbReference type="SAM" id="MobiDB-lite"/>
    </source>
</evidence>
<dbReference type="OrthoDB" id="10256829at2759"/>
<sequence length="552" mass="60435">MEKADVIFLVDSSRISQIQYESIRRFMASIVNQTTVGTNLTRFGLISYSDKPRTHFKLNAYDSKRKVLAAIPTVKPEGGGTYTDKALRYSLEYFSAEHGGREMPQILVVITDGAANIPSNLKGPADKLREHGVTVISVGVKEAYRDQLLTISGNTGRSFFVNRFEALGTLHNNMSAVLCNATKQGCKGKKADLIFLLDQSSSINSEDHDMMKNFTVSIVNSFTISEDRVRVGLAQFSDNPQDEFNLNSYFRKEDLVGHIQNLKYTGGNTYLGEALKHINKYFDDSRVVPKNLVLISDGGSHDDVEDAADYLRTHNISVFAIGIGDIHDLELLQITGNPERLLNVQNFKGLENIKQDLVDILCDDPGPGPDPTPTPPTPSPQPSSTTTTTTTATTPSPQPSSTTTTTTTATTPSPQPSSTTTTTTTTATTPPRSLSNCSIDIAMGFDISQRTAGEKLVSGHTMLLRFLPEIASSVSSVKTLCCVGPDPIQPKIAFQLLDSDGRSLYDTDFEAYSKEVVDKVMEVQMSGTTYFNTAMLKSFKQRFLDKSKADVK</sequence>
<keyword evidence="3" id="KW-0732">Signal</keyword>
<evidence type="ECO:0000313" key="9">
    <source>
        <dbReference type="RefSeq" id="XP_010785745.1"/>
    </source>
</evidence>
<dbReference type="InterPro" id="IPR050525">
    <property type="entry name" value="ECM_Assembly_Org"/>
</dbReference>
<keyword evidence="4" id="KW-0677">Repeat</keyword>
<protein>
    <submittedName>
        <fullName evidence="9">Collagen alpha-6(VI) chain-like</fullName>
    </submittedName>
</protein>
<proteinExistence type="predicted"/>
<evidence type="ECO:0000256" key="4">
    <source>
        <dbReference type="ARBA" id="ARBA00022737"/>
    </source>
</evidence>
<dbReference type="AlphaFoldDB" id="A0A6I9PD98"/>
<dbReference type="Gene3D" id="3.40.50.410">
    <property type="entry name" value="von Willebrand factor, type A domain"/>
    <property type="match status" value="2"/>
</dbReference>
<dbReference type="SUPFAM" id="SSF53300">
    <property type="entry name" value="vWA-like"/>
    <property type="match status" value="2"/>
</dbReference>
<feature type="compositionally biased region" description="Low complexity" evidence="6">
    <location>
        <begin position="382"/>
        <end position="431"/>
    </location>
</feature>
<evidence type="ECO:0000313" key="8">
    <source>
        <dbReference type="Proteomes" id="UP000504611"/>
    </source>
</evidence>
<dbReference type="Proteomes" id="UP000504611">
    <property type="component" value="Unplaced"/>
</dbReference>
<dbReference type="CDD" id="cd01472">
    <property type="entry name" value="vWA_collagen"/>
    <property type="match status" value="1"/>
</dbReference>
<dbReference type="SMART" id="SM00327">
    <property type="entry name" value="VWA"/>
    <property type="match status" value="2"/>
</dbReference>
<dbReference type="InterPro" id="IPR036465">
    <property type="entry name" value="vWFA_dom_sf"/>
</dbReference>
<evidence type="ECO:0000256" key="3">
    <source>
        <dbReference type="ARBA" id="ARBA00022729"/>
    </source>
</evidence>
<comment type="subcellular location">
    <subcellularLocation>
        <location evidence="1">Secreted</location>
    </subcellularLocation>
</comment>
<dbReference type="Pfam" id="PF00092">
    <property type="entry name" value="VWA"/>
    <property type="match status" value="2"/>
</dbReference>
<accession>A0A6I9PD98</accession>
<reference evidence="9" key="1">
    <citation type="submission" date="2025-08" db="UniProtKB">
        <authorList>
            <consortium name="RefSeq"/>
        </authorList>
    </citation>
    <scope>IDENTIFICATION</scope>
    <source>
        <tissue evidence="9">Muscle</tissue>
    </source>
</reference>
<evidence type="ECO:0000256" key="2">
    <source>
        <dbReference type="ARBA" id="ARBA00022525"/>
    </source>
</evidence>
<evidence type="ECO:0000256" key="1">
    <source>
        <dbReference type="ARBA" id="ARBA00004613"/>
    </source>
</evidence>
<dbReference type="KEGG" id="ncc:104959541"/>
<feature type="compositionally biased region" description="Pro residues" evidence="6">
    <location>
        <begin position="366"/>
        <end position="381"/>
    </location>
</feature>
<dbReference type="PROSITE" id="PS50234">
    <property type="entry name" value="VWFA"/>
    <property type="match status" value="2"/>
</dbReference>
<organism evidence="8 9">
    <name type="scientific">Notothenia coriiceps</name>
    <name type="common">black rockcod</name>
    <dbReference type="NCBI Taxonomy" id="8208"/>
    <lineage>
        <taxon>Eukaryota</taxon>
        <taxon>Metazoa</taxon>
        <taxon>Chordata</taxon>
        <taxon>Craniata</taxon>
        <taxon>Vertebrata</taxon>
        <taxon>Euteleostomi</taxon>
        <taxon>Actinopterygii</taxon>
        <taxon>Neopterygii</taxon>
        <taxon>Teleostei</taxon>
        <taxon>Neoteleostei</taxon>
        <taxon>Acanthomorphata</taxon>
        <taxon>Eupercaria</taxon>
        <taxon>Perciformes</taxon>
        <taxon>Notothenioidei</taxon>
        <taxon>Nototheniidae</taxon>
        <taxon>Notothenia</taxon>
    </lineage>
</organism>
<feature type="region of interest" description="Disordered" evidence="6">
    <location>
        <begin position="359"/>
        <end position="435"/>
    </location>
</feature>
<feature type="domain" description="VWFA" evidence="7">
    <location>
        <begin position="192"/>
        <end position="357"/>
    </location>
</feature>
<feature type="non-terminal residue" evidence="9">
    <location>
        <position position="552"/>
    </location>
</feature>